<dbReference type="AlphaFoldDB" id="A0A8C6D8Z9"/>
<name>A0A8C6D8Z9_MOSMO</name>
<keyword evidence="2" id="KW-1185">Reference proteome</keyword>
<protein>
    <submittedName>
        <fullName evidence="1">Uncharacterized protein</fullName>
    </submittedName>
</protein>
<sequence>MNGPGLGPRPRAQVSCLVSFGMTRHPRSKSLGGEEDLKLFGKCNHNYTFK</sequence>
<organism evidence="1 2">
    <name type="scientific">Moschus moschiferus</name>
    <name type="common">Siberian musk deer</name>
    <name type="synonym">Moschus sibiricus</name>
    <dbReference type="NCBI Taxonomy" id="68415"/>
    <lineage>
        <taxon>Eukaryota</taxon>
        <taxon>Metazoa</taxon>
        <taxon>Chordata</taxon>
        <taxon>Craniata</taxon>
        <taxon>Vertebrata</taxon>
        <taxon>Euteleostomi</taxon>
        <taxon>Mammalia</taxon>
        <taxon>Eutheria</taxon>
        <taxon>Laurasiatheria</taxon>
        <taxon>Artiodactyla</taxon>
        <taxon>Ruminantia</taxon>
        <taxon>Pecora</taxon>
        <taxon>Moschidae</taxon>
        <taxon>Moschus</taxon>
    </lineage>
</organism>
<reference evidence="1" key="2">
    <citation type="submission" date="2025-09" db="UniProtKB">
        <authorList>
            <consortium name="Ensembl"/>
        </authorList>
    </citation>
    <scope>IDENTIFICATION</scope>
</reference>
<accession>A0A8C6D8Z9</accession>
<evidence type="ECO:0000313" key="1">
    <source>
        <dbReference type="Ensembl" id="ENSMMSP00000008420.1"/>
    </source>
</evidence>
<proteinExistence type="predicted"/>
<evidence type="ECO:0000313" key="2">
    <source>
        <dbReference type="Proteomes" id="UP000694544"/>
    </source>
</evidence>
<dbReference type="Ensembl" id="ENSMMST00000009326.1">
    <property type="protein sequence ID" value="ENSMMSP00000008420.1"/>
    <property type="gene ID" value="ENSMMSG00000006516.1"/>
</dbReference>
<reference evidence="1" key="1">
    <citation type="submission" date="2025-08" db="UniProtKB">
        <authorList>
            <consortium name="Ensembl"/>
        </authorList>
    </citation>
    <scope>IDENTIFICATION</scope>
</reference>
<dbReference type="Proteomes" id="UP000694544">
    <property type="component" value="Unplaced"/>
</dbReference>